<dbReference type="Pfam" id="PF00239">
    <property type="entry name" value="Resolvase"/>
    <property type="match status" value="1"/>
</dbReference>
<evidence type="ECO:0000256" key="4">
    <source>
        <dbReference type="ARBA" id="ARBA00023172"/>
    </source>
</evidence>
<dbReference type="InterPro" id="IPR036162">
    <property type="entry name" value="Resolvase-like_N_sf"/>
</dbReference>
<evidence type="ECO:0000313" key="8">
    <source>
        <dbReference type="Proteomes" id="UP001230035"/>
    </source>
</evidence>
<sequence>MKARYIRVSSLTQNNARQLAKAHPDERLFIDVCSGAIPFADREQGKVLLSAVQAKEIDFITVSSVDRLGRNSFDIQHTLNWLTEQGVTVKIENLGNLESLVNGKANPIFKMITDVLANVSSMEREAIRERQAEGIAIAKAQGKFSGKRNKPSASDADILQKYKSVVKELKSSKNSLRNIAKLCDVSLGTVQKVKAAMDRQKEKGIS</sequence>
<dbReference type="Gene3D" id="3.40.50.1390">
    <property type="entry name" value="Resolvase, N-terminal catalytic domain"/>
    <property type="match status" value="1"/>
</dbReference>
<protein>
    <submittedName>
        <fullName evidence="7">Recombinase family protein</fullName>
    </submittedName>
</protein>
<dbReference type="PANTHER" id="PTHR30461">
    <property type="entry name" value="DNA-INVERTASE FROM LAMBDOID PROPHAGE"/>
    <property type="match status" value="1"/>
</dbReference>
<dbReference type="SMART" id="SM00857">
    <property type="entry name" value="Resolvase"/>
    <property type="match status" value="1"/>
</dbReference>
<comment type="similarity">
    <text evidence="1">Belongs to the site-specific recombinase resolvase family.</text>
</comment>
<organism evidence="7 8">
    <name type="scientific">Flavobacterium sedimenticola</name>
    <dbReference type="NCBI Taxonomy" id="3043286"/>
    <lineage>
        <taxon>Bacteria</taxon>
        <taxon>Pseudomonadati</taxon>
        <taxon>Bacteroidota</taxon>
        <taxon>Flavobacteriia</taxon>
        <taxon>Flavobacteriales</taxon>
        <taxon>Flavobacteriaceae</taxon>
        <taxon>Flavobacterium</taxon>
    </lineage>
</organism>
<reference evidence="7 8" key="1">
    <citation type="submission" date="2023-05" db="EMBL/GenBank/DDBJ databases">
        <title>Flavobacterium sedimenti sp. nov., isolated from the sediment.</title>
        <authorList>
            <person name="Wu N."/>
        </authorList>
    </citation>
    <scope>NUCLEOTIDE SEQUENCE [LARGE SCALE GENOMIC DNA]</scope>
    <source>
        <strain evidence="7 8">YZ-48</strain>
    </source>
</reference>
<evidence type="ECO:0000256" key="1">
    <source>
        <dbReference type="ARBA" id="ARBA00009913"/>
    </source>
</evidence>
<keyword evidence="4" id="KW-0233">DNA recombination</keyword>
<comment type="caution">
    <text evidence="7">The sequence shown here is derived from an EMBL/GenBank/DDBJ whole genome shotgun (WGS) entry which is preliminary data.</text>
</comment>
<gene>
    <name evidence="7" type="ORF">QHT84_07565</name>
</gene>
<dbReference type="InterPro" id="IPR006118">
    <property type="entry name" value="Recombinase_CS"/>
</dbReference>
<dbReference type="CDD" id="cd03768">
    <property type="entry name" value="SR_ResInv"/>
    <property type="match status" value="1"/>
</dbReference>
<dbReference type="EMBL" id="JASGBP010000003">
    <property type="protein sequence ID" value="MDI9257270.1"/>
    <property type="molecule type" value="Genomic_DNA"/>
</dbReference>
<dbReference type="Proteomes" id="UP001230035">
    <property type="component" value="Unassembled WGS sequence"/>
</dbReference>
<dbReference type="PANTHER" id="PTHR30461:SF26">
    <property type="entry name" value="RESOLVASE HOMOLOG YNEB"/>
    <property type="match status" value="1"/>
</dbReference>
<keyword evidence="2" id="KW-0229">DNA integration</keyword>
<evidence type="ECO:0000256" key="3">
    <source>
        <dbReference type="ARBA" id="ARBA00023125"/>
    </source>
</evidence>
<dbReference type="PROSITE" id="PS51736">
    <property type="entry name" value="RECOMBINASES_3"/>
    <property type="match status" value="1"/>
</dbReference>
<dbReference type="RefSeq" id="WP_283238950.1">
    <property type="nucleotide sequence ID" value="NZ_JASGBP010000003.1"/>
</dbReference>
<dbReference type="InterPro" id="IPR050639">
    <property type="entry name" value="SSR_resolvase"/>
</dbReference>
<keyword evidence="3" id="KW-0238">DNA-binding</keyword>
<evidence type="ECO:0000256" key="5">
    <source>
        <dbReference type="PROSITE-ProRule" id="PRU10137"/>
    </source>
</evidence>
<evidence type="ECO:0000259" key="6">
    <source>
        <dbReference type="PROSITE" id="PS51736"/>
    </source>
</evidence>
<name>A0ABT6XQA4_9FLAO</name>
<keyword evidence="8" id="KW-1185">Reference proteome</keyword>
<accession>A0ABT6XQA4</accession>
<evidence type="ECO:0000313" key="7">
    <source>
        <dbReference type="EMBL" id="MDI9257270.1"/>
    </source>
</evidence>
<dbReference type="InterPro" id="IPR006119">
    <property type="entry name" value="Resolv_N"/>
</dbReference>
<dbReference type="SUPFAM" id="SSF53041">
    <property type="entry name" value="Resolvase-like"/>
    <property type="match status" value="1"/>
</dbReference>
<feature type="active site" description="O-(5'-phospho-DNA)-serine intermediate" evidence="5">
    <location>
        <position position="9"/>
    </location>
</feature>
<dbReference type="PROSITE" id="PS00397">
    <property type="entry name" value="RECOMBINASES_1"/>
    <property type="match status" value="1"/>
</dbReference>
<feature type="domain" description="Resolvase/invertase-type recombinase catalytic" evidence="6">
    <location>
        <begin position="1"/>
        <end position="142"/>
    </location>
</feature>
<evidence type="ECO:0000256" key="2">
    <source>
        <dbReference type="ARBA" id="ARBA00022908"/>
    </source>
</evidence>
<proteinExistence type="inferred from homology"/>